<keyword evidence="3" id="KW-0808">Transferase</keyword>
<dbReference type="Pfam" id="PF01796">
    <property type="entry name" value="OB_ChsH2_C"/>
    <property type="match status" value="1"/>
</dbReference>
<dbReference type="Gene3D" id="6.10.30.10">
    <property type="match status" value="1"/>
</dbReference>
<evidence type="ECO:0000313" key="4">
    <source>
        <dbReference type="Proteomes" id="UP000266720"/>
    </source>
</evidence>
<dbReference type="STRING" id="697581.TCARB_0135"/>
<organism evidence="3 4">
    <name type="scientific">Thermofilum adornatum 1505</name>
    <dbReference type="NCBI Taxonomy" id="697581"/>
    <lineage>
        <taxon>Archaea</taxon>
        <taxon>Thermoproteota</taxon>
        <taxon>Thermoprotei</taxon>
        <taxon>Thermofilales</taxon>
        <taxon>Thermofilaceae</taxon>
        <taxon>Thermofilum</taxon>
    </lineage>
</organism>
<protein>
    <submittedName>
        <fullName evidence="3">Conserved protein associated with acetyl-CoA C-acyltransferase</fullName>
    </submittedName>
</protein>
<dbReference type="InterPro" id="IPR022002">
    <property type="entry name" value="ChsH2_Znr"/>
</dbReference>
<proteinExistence type="predicted"/>
<dbReference type="InterPro" id="IPR052513">
    <property type="entry name" value="Thioester_dehydratase-like"/>
</dbReference>
<sequence length="134" mass="15507">MAYMRSVPRAWRERKIKYQLLGGKCKDCGKSFYPYRQICPVCGSTNVEQVKLPEKGVIEYFTIVRTPPTEFKEYAPYVLAIVKLEDGTKVLAQITDVEPNEVYEGMEVEAVFRKYREQGPNGIIEYGIKFRPVK</sequence>
<dbReference type="GeneID" id="16573714"/>
<dbReference type="GO" id="GO:0016746">
    <property type="term" value="F:acyltransferase activity"/>
    <property type="evidence" value="ECO:0007669"/>
    <property type="project" value="UniProtKB-KW"/>
</dbReference>
<dbReference type="KEGG" id="tcb:TCARB_0135"/>
<evidence type="ECO:0000259" key="1">
    <source>
        <dbReference type="Pfam" id="PF01796"/>
    </source>
</evidence>
<feature type="domain" description="ChsH2 C-terminal OB-fold" evidence="1">
    <location>
        <begin position="50"/>
        <end position="113"/>
    </location>
</feature>
<evidence type="ECO:0000313" key="3">
    <source>
        <dbReference type="EMBL" id="AJB41213.1"/>
    </source>
</evidence>
<dbReference type="RefSeq" id="WP_020962722.1">
    <property type="nucleotide sequence ID" value="NZ_CP007493.1"/>
</dbReference>
<gene>
    <name evidence="3" type="ORF">TCARB_0135</name>
</gene>
<dbReference type="Pfam" id="PF12172">
    <property type="entry name" value="zf-ChsH2"/>
    <property type="match status" value="1"/>
</dbReference>
<dbReference type="InterPro" id="IPR012340">
    <property type="entry name" value="NA-bd_OB-fold"/>
</dbReference>
<keyword evidence="3" id="KW-0012">Acyltransferase</keyword>
<evidence type="ECO:0000259" key="2">
    <source>
        <dbReference type="Pfam" id="PF12172"/>
    </source>
</evidence>
<dbReference type="SUPFAM" id="SSF50249">
    <property type="entry name" value="Nucleic acid-binding proteins"/>
    <property type="match status" value="1"/>
</dbReference>
<dbReference type="Proteomes" id="UP000266720">
    <property type="component" value="Chromosome"/>
</dbReference>
<feature type="domain" description="ChsH2 rubredoxin-like zinc ribbon" evidence="2">
    <location>
        <begin position="18"/>
        <end position="48"/>
    </location>
</feature>
<dbReference type="EMBL" id="CP007493">
    <property type="protein sequence ID" value="AJB41213.1"/>
    <property type="molecule type" value="Genomic_DNA"/>
</dbReference>
<dbReference type="GeneID" id="25405595"/>
<accession>A0A3G1A5G5</accession>
<dbReference type="AlphaFoldDB" id="A0A3G1A5G5"/>
<reference evidence="4" key="1">
    <citation type="book" date="2010" name="EXTREMOPHILES" publisher="0:0-0">
        <title>Complete genome sequences of ten hyperthermophilic archaea reveal their metabolic capabilities and possible ecological roles.</title>
        <editorList>
            <person name="?"/>
        </editorList>
        <authorList>
            <person name="Ravin N.V."/>
            <person name="Mardanov A.V."/>
            <person name="Bonch-Osmolovskaya E.A."/>
            <person name="Skryabin K.G."/>
        </authorList>
    </citation>
    <scope>NUCLEOTIDE SEQUENCE [LARGE SCALE GENOMIC DNA]</scope>
    <source>
        <strain evidence="4">1505</strain>
    </source>
</reference>
<name>A0A3G1A5G5_9CREN</name>
<dbReference type="PANTHER" id="PTHR34075">
    <property type="entry name" value="BLR3430 PROTEIN"/>
    <property type="match status" value="1"/>
</dbReference>
<dbReference type="InterPro" id="IPR002878">
    <property type="entry name" value="ChsH2_C"/>
</dbReference>
<dbReference type="PANTHER" id="PTHR34075:SF5">
    <property type="entry name" value="BLR3430 PROTEIN"/>
    <property type="match status" value="1"/>
</dbReference>